<dbReference type="InterPro" id="IPR019692">
    <property type="entry name" value="CFP-6_PH"/>
</dbReference>
<comment type="caution">
    <text evidence="3">The sequence shown here is derived from an EMBL/GenBank/DDBJ whole genome shotgun (WGS) entry which is preliminary data.</text>
</comment>
<dbReference type="Proteomes" id="UP000320338">
    <property type="component" value="Unassembled WGS sequence"/>
</dbReference>
<keyword evidence="4" id="KW-1185">Reference proteome</keyword>
<name>A0A4Y3WUW9_9PSEU</name>
<organism evidence="3 4">
    <name type="scientific">Pseudonocardia hydrocarbonoxydans</name>
    <dbReference type="NCBI Taxonomy" id="76726"/>
    <lineage>
        <taxon>Bacteria</taxon>
        <taxon>Bacillati</taxon>
        <taxon>Actinomycetota</taxon>
        <taxon>Actinomycetes</taxon>
        <taxon>Pseudonocardiales</taxon>
        <taxon>Pseudonocardiaceae</taxon>
        <taxon>Pseudonocardia</taxon>
    </lineage>
</organism>
<protein>
    <recommendedName>
        <fullName evidence="2">Low molecular weight protein antigen 6 PH domain-containing protein</fullName>
    </recommendedName>
</protein>
<reference evidence="3 4" key="1">
    <citation type="submission" date="2019-06" db="EMBL/GenBank/DDBJ databases">
        <title>Whole genome shotgun sequence of Pseudonocardia hydrocarbonoxydans NBRC 14498.</title>
        <authorList>
            <person name="Hosoyama A."/>
            <person name="Uohara A."/>
            <person name="Ohji S."/>
            <person name="Ichikawa N."/>
        </authorList>
    </citation>
    <scope>NUCLEOTIDE SEQUENCE [LARGE SCALE GENOMIC DNA]</scope>
    <source>
        <strain evidence="3 4">NBRC 14498</strain>
    </source>
</reference>
<sequence>MSDHDWAVRTWSPAAGLVALGWVGAVAATAWCALLTVSGADPAGRLLAGCAALALVVAALFGTRARPRLRVDADGLTVGGMLRARHHPWPLVQGVRVLRTRRFGRETSLLEVDTVTADGGERLLLFGRLDLGADPEDVAAELLALRPR</sequence>
<dbReference type="OrthoDB" id="5189227at2"/>
<gene>
    <name evidence="3" type="ORF">PHY01_46310</name>
</gene>
<dbReference type="AlphaFoldDB" id="A0A4Y3WUW9"/>
<feature type="transmembrane region" description="Helical" evidence="1">
    <location>
        <begin position="12"/>
        <end position="37"/>
    </location>
</feature>
<evidence type="ECO:0000313" key="3">
    <source>
        <dbReference type="EMBL" id="GEC22348.1"/>
    </source>
</evidence>
<keyword evidence="1" id="KW-0812">Transmembrane</keyword>
<proteinExistence type="predicted"/>
<evidence type="ECO:0000259" key="2">
    <source>
        <dbReference type="Pfam" id="PF10756"/>
    </source>
</evidence>
<evidence type="ECO:0000313" key="4">
    <source>
        <dbReference type="Proteomes" id="UP000320338"/>
    </source>
</evidence>
<keyword evidence="1" id="KW-1133">Transmembrane helix</keyword>
<dbReference type="EMBL" id="BJNG01000043">
    <property type="protein sequence ID" value="GEC22348.1"/>
    <property type="molecule type" value="Genomic_DNA"/>
</dbReference>
<evidence type="ECO:0000256" key="1">
    <source>
        <dbReference type="SAM" id="Phobius"/>
    </source>
</evidence>
<feature type="domain" description="Low molecular weight protein antigen 6 PH" evidence="2">
    <location>
        <begin position="66"/>
        <end position="147"/>
    </location>
</feature>
<dbReference type="Pfam" id="PF10756">
    <property type="entry name" value="bPH_6"/>
    <property type="match status" value="1"/>
</dbReference>
<dbReference type="RefSeq" id="WP_141281770.1">
    <property type="nucleotide sequence ID" value="NZ_BAAARZ010000028.1"/>
</dbReference>
<accession>A0A4Y3WUW9</accession>
<keyword evidence="1" id="KW-0472">Membrane</keyword>
<feature type="transmembrane region" description="Helical" evidence="1">
    <location>
        <begin position="43"/>
        <end position="61"/>
    </location>
</feature>